<dbReference type="InterPro" id="IPR036625">
    <property type="entry name" value="E3-bd_dom_sf"/>
</dbReference>
<comment type="similarity">
    <text evidence="2">Belongs to the 2-oxoacid dehydrogenase family.</text>
</comment>
<dbReference type="Gene3D" id="3.30.559.10">
    <property type="entry name" value="Chloramphenicol acetyltransferase-like domain"/>
    <property type="match status" value="1"/>
</dbReference>
<comment type="caution">
    <text evidence="8">The sequence shown here is derived from an EMBL/GenBank/DDBJ whole genome shotgun (WGS) entry which is preliminary data.</text>
</comment>
<dbReference type="PROSITE" id="PS00189">
    <property type="entry name" value="LIPOYL"/>
    <property type="match status" value="1"/>
</dbReference>
<dbReference type="Gene3D" id="4.10.320.10">
    <property type="entry name" value="E3-binding domain"/>
    <property type="match status" value="1"/>
</dbReference>
<dbReference type="Pfam" id="PF02817">
    <property type="entry name" value="E3_binding"/>
    <property type="match status" value="1"/>
</dbReference>
<name>A0A830GRV9_9CREN</name>
<keyword evidence="4" id="KW-0450">Lipoyl</keyword>
<dbReference type="OrthoDB" id="56234at2157"/>
<keyword evidence="9" id="KW-1185">Reference proteome</keyword>
<dbReference type="Proteomes" id="UP000610960">
    <property type="component" value="Unassembled WGS sequence"/>
</dbReference>
<evidence type="ECO:0000259" key="7">
    <source>
        <dbReference type="PROSITE" id="PS51826"/>
    </source>
</evidence>
<proteinExistence type="inferred from homology"/>
<accession>A0A830GRV9</accession>
<dbReference type="AlphaFoldDB" id="A0A830GRV9"/>
<sequence>MARYEFKFPDLGEGLSEAELINLHVKVGDQVKEGDTLMEVQTAKANVEIPSPVSGTVAEIRFKAGDTIHVGDVVLVIETGGEATLQLRKPIEVTQQAAPPPQQARQAVPAGTPAGVRAMPAARRLAKEAGIDLGKIRGSGPGGVITVSDVKKAQEERQVGKGEARTAEVKAEEGREERLPVKGIRKTIAEKMSKSKGSIPHAYHMEEIDMTEVARIREELKRNVTDVKITFLHFVMKAVATALGEYPLLNASFDEERNEIVVKHYVNLGVAVDTDQGLVVVVVKNADGKSLAEIAGETARLAEKARAGKLELGDVMGSTFTISNIGAIGGVGGLSIINAPEGAIMAMGRIVKRPVVGEGDEIRVRQMMMATLSFDHRITDGAYAARFMNRVKELLENPYLLLARLR</sequence>
<gene>
    <name evidence="8" type="ORF">GCM10007981_05020</name>
</gene>
<organism evidence="8 9">
    <name type="scientific">Thermocladium modestius</name>
    <dbReference type="NCBI Taxonomy" id="62609"/>
    <lineage>
        <taxon>Archaea</taxon>
        <taxon>Thermoproteota</taxon>
        <taxon>Thermoprotei</taxon>
        <taxon>Thermoproteales</taxon>
        <taxon>Thermoproteaceae</taxon>
        <taxon>Thermocladium</taxon>
    </lineage>
</organism>
<evidence type="ECO:0000313" key="8">
    <source>
        <dbReference type="EMBL" id="GGP19815.1"/>
    </source>
</evidence>
<evidence type="ECO:0000256" key="1">
    <source>
        <dbReference type="ARBA" id="ARBA00001938"/>
    </source>
</evidence>
<dbReference type="InterPro" id="IPR023213">
    <property type="entry name" value="CAT-like_dom_sf"/>
</dbReference>
<dbReference type="Gene3D" id="2.40.50.100">
    <property type="match status" value="1"/>
</dbReference>
<keyword evidence="8" id="KW-0670">Pyruvate</keyword>
<dbReference type="SUPFAM" id="SSF52777">
    <property type="entry name" value="CoA-dependent acyltransferases"/>
    <property type="match status" value="1"/>
</dbReference>
<reference evidence="8" key="2">
    <citation type="submission" date="2020-09" db="EMBL/GenBank/DDBJ databases">
        <authorList>
            <person name="Sun Q."/>
            <person name="Ohkuma M."/>
        </authorList>
    </citation>
    <scope>NUCLEOTIDE SEQUENCE</scope>
    <source>
        <strain evidence="8">JCM 10088</strain>
    </source>
</reference>
<feature type="domain" description="Lipoyl-binding" evidence="6">
    <location>
        <begin position="3"/>
        <end position="78"/>
    </location>
</feature>
<protein>
    <submittedName>
        <fullName evidence="8">Dihydrolipoamide acetyltransferase component of pyruvate dehydrogenase complex</fullName>
    </submittedName>
</protein>
<dbReference type="InterPro" id="IPR003016">
    <property type="entry name" value="2-oxoA_DH_lipoyl-BS"/>
</dbReference>
<dbReference type="GO" id="GO:0031405">
    <property type="term" value="F:lipoic acid binding"/>
    <property type="evidence" value="ECO:0007669"/>
    <property type="project" value="TreeGrafter"/>
</dbReference>
<evidence type="ECO:0000256" key="3">
    <source>
        <dbReference type="ARBA" id="ARBA00022679"/>
    </source>
</evidence>
<feature type="domain" description="Peripheral subunit-binding (PSBD)" evidence="7">
    <location>
        <begin position="117"/>
        <end position="154"/>
    </location>
</feature>
<evidence type="ECO:0000256" key="4">
    <source>
        <dbReference type="ARBA" id="ARBA00022823"/>
    </source>
</evidence>
<dbReference type="InterPro" id="IPR050743">
    <property type="entry name" value="2-oxoacid_DH_E2_comp"/>
</dbReference>
<dbReference type="PANTHER" id="PTHR43178">
    <property type="entry name" value="DIHYDROLIPOAMIDE ACETYLTRANSFERASE COMPONENT OF PYRUVATE DEHYDROGENASE COMPLEX"/>
    <property type="match status" value="1"/>
</dbReference>
<dbReference type="InterPro" id="IPR011053">
    <property type="entry name" value="Single_hybrid_motif"/>
</dbReference>
<dbReference type="Pfam" id="PF00364">
    <property type="entry name" value="Biotin_lipoyl"/>
    <property type="match status" value="1"/>
</dbReference>
<evidence type="ECO:0000313" key="9">
    <source>
        <dbReference type="Proteomes" id="UP000610960"/>
    </source>
</evidence>
<evidence type="ECO:0000256" key="2">
    <source>
        <dbReference type="ARBA" id="ARBA00007317"/>
    </source>
</evidence>
<dbReference type="Pfam" id="PF00198">
    <property type="entry name" value="2-oxoacid_dh"/>
    <property type="match status" value="1"/>
</dbReference>
<comment type="cofactor">
    <cofactor evidence="1">
        <name>(R)-lipoate</name>
        <dbReference type="ChEBI" id="CHEBI:83088"/>
    </cofactor>
</comment>
<evidence type="ECO:0000256" key="5">
    <source>
        <dbReference type="ARBA" id="ARBA00023315"/>
    </source>
</evidence>
<dbReference type="GO" id="GO:0016407">
    <property type="term" value="F:acetyltransferase activity"/>
    <property type="evidence" value="ECO:0007669"/>
    <property type="project" value="TreeGrafter"/>
</dbReference>
<dbReference type="SUPFAM" id="SSF47005">
    <property type="entry name" value="Peripheral subunit-binding domain of 2-oxo acid dehydrogenase complex"/>
    <property type="match status" value="1"/>
</dbReference>
<dbReference type="FunFam" id="3.30.559.10:FF:000007">
    <property type="entry name" value="Dihydrolipoamide acetyltransferase component of pyruvate dehydrogenase complex"/>
    <property type="match status" value="1"/>
</dbReference>
<dbReference type="InterPro" id="IPR001078">
    <property type="entry name" value="2-oxoacid_DH_actylTfrase"/>
</dbReference>
<dbReference type="InterPro" id="IPR000089">
    <property type="entry name" value="Biotin_lipoyl"/>
</dbReference>
<dbReference type="CDD" id="cd06849">
    <property type="entry name" value="lipoyl_domain"/>
    <property type="match status" value="1"/>
</dbReference>
<dbReference type="EMBL" id="BMNL01000001">
    <property type="protein sequence ID" value="GGP19815.1"/>
    <property type="molecule type" value="Genomic_DNA"/>
</dbReference>
<keyword evidence="5" id="KW-0012">Acyltransferase</keyword>
<dbReference type="PANTHER" id="PTHR43178:SF5">
    <property type="entry name" value="LIPOAMIDE ACYLTRANSFERASE COMPONENT OF BRANCHED-CHAIN ALPHA-KETO ACID DEHYDROGENASE COMPLEX, MITOCHONDRIAL"/>
    <property type="match status" value="1"/>
</dbReference>
<reference evidence="8" key="1">
    <citation type="journal article" date="2014" name="Int. J. Syst. Evol. Microbiol.">
        <title>Complete genome sequence of Corynebacterium casei LMG S-19264T (=DSM 44701T), isolated from a smear-ripened cheese.</title>
        <authorList>
            <consortium name="US DOE Joint Genome Institute (JGI-PGF)"/>
            <person name="Walter F."/>
            <person name="Albersmeier A."/>
            <person name="Kalinowski J."/>
            <person name="Ruckert C."/>
        </authorList>
    </citation>
    <scope>NUCLEOTIDE SEQUENCE</scope>
    <source>
        <strain evidence="8">JCM 10088</strain>
    </source>
</reference>
<dbReference type="GO" id="GO:0005737">
    <property type="term" value="C:cytoplasm"/>
    <property type="evidence" value="ECO:0007669"/>
    <property type="project" value="TreeGrafter"/>
</dbReference>
<evidence type="ECO:0000259" key="6">
    <source>
        <dbReference type="PROSITE" id="PS50968"/>
    </source>
</evidence>
<dbReference type="RefSeq" id="WP_188595865.1">
    <property type="nucleotide sequence ID" value="NZ_BMNL01000001.1"/>
</dbReference>
<keyword evidence="3 8" id="KW-0808">Transferase</keyword>
<dbReference type="PROSITE" id="PS51826">
    <property type="entry name" value="PSBD"/>
    <property type="match status" value="1"/>
</dbReference>
<dbReference type="InterPro" id="IPR004167">
    <property type="entry name" value="PSBD"/>
</dbReference>
<dbReference type="SUPFAM" id="SSF51230">
    <property type="entry name" value="Single hybrid motif"/>
    <property type="match status" value="1"/>
</dbReference>
<dbReference type="PROSITE" id="PS50968">
    <property type="entry name" value="BIOTINYL_LIPOYL"/>
    <property type="match status" value="1"/>
</dbReference>